<dbReference type="InterPro" id="IPR001806">
    <property type="entry name" value="Small_GTPase"/>
</dbReference>
<protein>
    <submittedName>
        <fullName evidence="3">Uncharacterized protein</fullName>
    </submittedName>
</protein>
<evidence type="ECO:0000256" key="1">
    <source>
        <dbReference type="ARBA" id="ARBA00022741"/>
    </source>
</evidence>
<dbReference type="OrthoDB" id="19923at2759"/>
<dbReference type="GO" id="GO:0016020">
    <property type="term" value="C:membrane"/>
    <property type="evidence" value="ECO:0007669"/>
    <property type="project" value="InterPro"/>
</dbReference>
<dbReference type="STRING" id="215243.A0A0D2DLH9"/>
<dbReference type="Gene3D" id="3.40.50.300">
    <property type="entry name" value="P-loop containing nucleotide triphosphate hydrolases"/>
    <property type="match status" value="1"/>
</dbReference>
<dbReference type="Proteomes" id="UP000053342">
    <property type="component" value="Unassembled WGS sequence"/>
</dbReference>
<dbReference type="GO" id="GO:0003924">
    <property type="term" value="F:GTPase activity"/>
    <property type="evidence" value="ECO:0007669"/>
    <property type="project" value="InterPro"/>
</dbReference>
<evidence type="ECO:0000256" key="2">
    <source>
        <dbReference type="ARBA" id="ARBA00023134"/>
    </source>
</evidence>
<accession>A0A0D2DLH9</accession>
<dbReference type="SUPFAM" id="SSF52540">
    <property type="entry name" value="P-loop containing nucleoside triphosphate hydrolases"/>
    <property type="match status" value="1"/>
</dbReference>
<evidence type="ECO:0000313" key="3">
    <source>
        <dbReference type="EMBL" id="KIW36534.1"/>
    </source>
</evidence>
<reference evidence="3 4" key="1">
    <citation type="submission" date="2015-01" db="EMBL/GenBank/DDBJ databases">
        <title>The Genome Sequence of Exophiala oligosperma CBS72588.</title>
        <authorList>
            <consortium name="The Broad Institute Genomics Platform"/>
            <person name="Cuomo C."/>
            <person name="de Hoog S."/>
            <person name="Gorbushina A."/>
            <person name="Stielow B."/>
            <person name="Teixiera M."/>
            <person name="Abouelleil A."/>
            <person name="Chapman S.B."/>
            <person name="Priest M."/>
            <person name="Young S.K."/>
            <person name="Wortman J."/>
            <person name="Nusbaum C."/>
            <person name="Birren B."/>
        </authorList>
    </citation>
    <scope>NUCLEOTIDE SEQUENCE [LARGE SCALE GENOMIC DNA]</scope>
    <source>
        <strain evidence="3 4">CBS 72588</strain>
    </source>
</reference>
<dbReference type="VEuPathDB" id="FungiDB:PV06_11244"/>
<dbReference type="PANTHER" id="PTHR24070">
    <property type="entry name" value="RAS, DI-RAS, AND RHEB FAMILY MEMBERS OF SMALL GTPASE SUPERFAMILY"/>
    <property type="match status" value="1"/>
</dbReference>
<keyword evidence="1" id="KW-0547">Nucleotide-binding</keyword>
<gene>
    <name evidence="3" type="ORF">PV06_11244</name>
</gene>
<sequence>MGVTKQLDIVLFGDTAVGKTALVQQFVMGEFLADHIPTVTTDHYQIQKIHDSDVIDVHIYDTHNPTSRRANAIIGVFSIASRDSFQKLCAFSEYFRHIREHGAVVCLVGTHADVQPAQVSDKEICKMARHVGTRAFPICVRTSKEALKPWNFLLDQYVKPISERAIPTVEPPGTPTTPKNTMITPTCKVWAKWTGSLRSCLGRRKKRSGIWF</sequence>
<dbReference type="InterPro" id="IPR020849">
    <property type="entry name" value="Small_GTPase_Ras-type"/>
</dbReference>
<dbReference type="SMART" id="SM00174">
    <property type="entry name" value="RHO"/>
    <property type="match status" value="1"/>
</dbReference>
<proteinExistence type="predicted"/>
<dbReference type="SMART" id="SM00175">
    <property type="entry name" value="RAB"/>
    <property type="match status" value="1"/>
</dbReference>
<dbReference type="GO" id="GO:0005525">
    <property type="term" value="F:GTP binding"/>
    <property type="evidence" value="ECO:0007669"/>
    <property type="project" value="UniProtKB-KW"/>
</dbReference>
<dbReference type="EMBL" id="KN847354">
    <property type="protein sequence ID" value="KIW36534.1"/>
    <property type="molecule type" value="Genomic_DNA"/>
</dbReference>
<dbReference type="AlphaFoldDB" id="A0A0D2DLH9"/>
<dbReference type="Pfam" id="PF00071">
    <property type="entry name" value="Ras"/>
    <property type="match status" value="1"/>
</dbReference>
<dbReference type="GeneID" id="27363318"/>
<dbReference type="InterPro" id="IPR027417">
    <property type="entry name" value="P-loop_NTPase"/>
</dbReference>
<dbReference type="PROSITE" id="PS51419">
    <property type="entry name" value="RAB"/>
    <property type="match status" value="1"/>
</dbReference>
<dbReference type="GO" id="GO:0007165">
    <property type="term" value="P:signal transduction"/>
    <property type="evidence" value="ECO:0007669"/>
    <property type="project" value="InterPro"/>
</dbReference>
<dbReference type="PRINTS" id="PR00449">
    <property type="entry name" value="RASTRNSFRMNG"/>
</dbReference>
<keyword evidence="2" id="KW-0342">GTP-binding</keyword>
<dbReference type="SMART" id="SM00173">
    <property type="entry name" value="RAS"/>
    <property type="match status" value="1"/>
</dbReference>
<evidence type="ECO:0000313" key="4">
    <source>
        <dbReference type="Proteomes" id="UP000053342"/>
    </source>
</evidence>
<organism evidence="3 4">
    <name type="scientific">Exophiala oligosperma</name>
    <dbReference type="NCBI Taxonomy" id="215243"/>
    <lineage>
        <taxon>Eukaryota</taxon>
        <taxon>Fungi</taxon>
        <taxon>Dikarya</taxon>
        <taxon>Ascomycota</taxon>
        <taxon>Pezizomycotina</taxon>
        <taxon>Eurotiomycetes</taxon>
        <taxon>Chaetothyriomycetidae</taxon>
        <taxon>Chaetothyriales</taxon>
        <taxon>Herpotrichiellaceae</taxon>
        <taxon>Exophiala</taxon>
    </lineage>
</organism>
<dbReference type="RefSeq" id="XP_016256750.1">
    <property type="nucleotide sequence ID" value="XM_016412886.1"/>
</dbReference>
<name>A0A0D2DLH9_9EURO</name>
<keyword evidence="4" id="KW-1185">Reference proteome</keyword>
<dbReference type="HOGENOM" id="CLU_1299721_0_0_1"/>